<dbReference type="Proteomes" id="UP001501074">
    <property type="component" value="Unassembled WGS sequence"/>
</dbReference>
<proteinExistence type="predicted"/>
<organism evidence="2 3">
    <name type="scientific">Kineosporia mesophila</name>
    <dbReference type="NCBI Taxonomy" id="566012"/>
    <lineage>
        <taxon>Bacteria</taxon>
        <taxon>Bacillati</taxon>
        <taxon>Actinomycetota</taxon>
        <taxon>Actinomycetes</taxon>
        <taxon>Kineosporiales</taxon>
        <taxon>Kineosporiaceae</taxon>
        <taxon>Kineosporia</taxon>
    </lineage>
</organism>
<comment type="caution">
    <text evidence="2">The sequence shown here is derived from an EMBL/GenBank/DDBJ whole genome shotgun (WGS) entry which is preliminary data.</text>
</comment>
<evidence type="ECO:0000313" key="2">
    <source>
        <dbReference type="EMBL" id="GAA3590379.1"/>
    </source>
</evidence>
<name>A0ABP6YXF8_9ACTN</name>
<evidence type="ECO:0000313" key="3">
    <source>
        <dbReference type="Proteomes" id="UP001501074"/>
    </source>
</evidence>
<evidence type="ECO:0000259" key="1">
    <source>
        <dbReference type="Pfam" id="PF04149"/>
    </source>
</evidence>
<keyword evidence="3" id="KW-1185">Reference proteome</keyword>
<protein>
    <recommendedName>
        <fullName evidence="1">DUF397 domain-containing protein</fullName>
    </recommendedName>
</protein>
<sequence>MRMTTQRSGGVTDLSVVIDPATTTWVAGRSQEGLDDRLEVAVLEPGNRVAVRDVAHPAGPALVFSSAEWQGLLGGRPSLVDLR</sequence>
<dbReference type="Pfam" id="PF04149">
    <property type="entry name" value="DUF397"/>
    <property type="match status" value="1"/>
</dbReference>
<reference evidence="3" key="1">
    <citation type="journal article" date="2019" name="Int. J. Syst. Evol. Microbiol.">
        <title>The Global Catalogue of Microorganisms (GCM) 10K type strain sequencing project: providing services to taxonomists for standard genome sequencing and annotation.</title>
        <authorList>
            <consortium name="The Broad Institute Genomics Platform"/>
            <consortium name="The Broad Institute Genome Sequencing Center for Infectious Disease"/>
            <person name="Wu L."/>
            <person name="Ma J."/>
        </authorList>
    </citation>
    <scope>NUCLEOTIDE SEQUENCE [LARGE SCALE GENOMIC DNA]</scope>
    <source>
        <strain evidence="3">JCM 16902</strain>
    </source>
</reference>
<dbReference type="InterPro" id="IPR007278">
    <property type="entry name" value="DUF397"/>
</dbReference>
<accession>A0ABP6YXF8</accession>
<feature type="domain" description="DUF397" evidence="1">
    <location>
        <begin position="29"/>
        <end position="75"/>
    </location>
</feature>
<gene>
    <name evidence="2" type="ORF">GCM10022223_01050</name>
</gene>
<dbReference type="EMBL" id="BAAAZO010000001">
    <property type="protein sequence ID" value="GAA3590379.1"/>
    <property type="molecule type" value="Genomic_DNA"/>
</dbReference>